<dbReference type="AlphaFoldDB" id="A0A192H2D0"/>
<dbReference type="OrthoDB" id="2297459at2"/>
<dbReference type="InterPro" id="IPR053916">
    <property type="entry name" value="DUF6978"/>
</dbReference>
<sequence>MLKGTEIDGDTVIIGDVDDIEYILHVFCGDPLIIRPKYTINLRFKKSNIQLIRVDIGGRHRNPNEKSARNYPHIHIYNPNYSKKDRIAYLLDSKKFPNIDNILRTFEDVLRYTNIQRKLNEYWRPEDNDI</sequence>
<reference evidence="1 2" key="1">
    <citation type="submission" date="2016-03" db="EMBL/GenBank/DDBJ databases">
        <title>Pediococcus and Lactobacillus from brewery environment - whole genome sequencing and assembly.</title>
        <authorList>
            <person name="Behr J."/>
            <person name="Geissler A.J."/>
            <person name="Vogel R.F."/>
        </authorList>
    </citation>
    <scope>NUCLEOTIDE SEQUENCE [LARGE SCALE GENOMIC DNA]</scope>
    <source>
        <strain evidence="1 2">TMW 1.1989</strain>
    </source>
</reference>
<evidence type="ECO:0000313" key="1">
    <source>
        <dbReference type="EMBL" id="ANK62520.1"/>
    </source>
</evidence>
<gene>
    <name evidence="1" type="ORF">AYR53_06920</name>
</gene>
<name>A0A192H2D0_9LACO</name>
<dbReference type="STRING" id="375175.AYR53_06920"/>
<dbReference type="EMBL" id="CP014873">
    <property type="protein sequence ID" value="ANK62520.1"/>
    <property type="molecule type" value="Genomic_DNA"/>
</dbReference>
<dbReference type="GeneID" id="42981983"/>
<dbReference type="RefSeq" id="WP_068281054.1">
    <property type="nucleotide sequence ID" value="NZ_CP014873.1"/>
</dbReference>
<evidence type="ECO:0000313" key="2">
    <source>
        <dbReference type="Proteomes" id="UP000078582"/>
    </source>
</evidence>
<proteinExistence type="predicted"/>
<protein>
    <submittedName>
        <fullName evidence="1">Uncharacterized protein</fullName>
    </submittedName>
</protein>
<accession>A0A192H2D0</accession>
<keyword evidence="2" id="KW-1185">Reference proteome</keyword>
<dbReference type="Pfam" id="PF22398">
    <property type="entry name" value="DUF6978"/>
    <property type="match status" value="1"/>
</dbReference>
<dbReference type="Proteomes" id="UP000078582">
    <property type="component" value="Chromosome"/>
</dbReference>
<organism evidence="1 2">
    <name type="scientific">Loigolactobacillus backii</name>
    <dbReference type="NCBI Taxonomy" id="375175"/>
    <lineage>
        <taxon>Bacteria</taxon>
        <taxon>Bacillati</taxon>
        <taxon>Bacillota</taxon>
        <taxon>Bacilli</taxon>
        <taxon>Lactobacillales</taxon>
        <taxon>Lactobacillaceae</taxon>
        <taxon>Loigolactobacillus</taxon>
    </lineage>
</organism>